<reference evidence="2 3" key="1">
    <citation type="journal article" date="2020" name="Cell Host Microbe">
        <title>Functional and Genomic Variation between Human-Derived Isolates of Lachnospiraceae Reveals Inter- and Intra-Species Diversity.</title>
        <authorList>
            <person name="Sorbara M.T."/>
            <person name="Littmann E.R."/>
            <person name="Fontana E."/>
            <person name="Moody T.U."/>
            <person name="Kohout C.E."/>
            <person name="Gjonbalaj M."/>
            <person name="Eaton V."/>
            <person name="Seok R."/>
            <person name="Leiner I.M."/>
            <person name="Pamer E.G."/>
        </authorList>
    </citation>
    <scope>NUCLEOTIDE SEQUENCE [LARGE SCALE GENOMIC DNA]</scope>
    <source>
        <strain evidence="2 3">MSK.1.17</strain>
    </source>
</reference>
<dbReference type="PANTHER" id="PTHR40260">
    <property type="entry name" value="BLR8190 PROTEIN"/>
    <property type="match status" value="1"/>
</dbReference>
<dbReference type="InterPro" id="IPR009799">
    <property type="entry name" value="EthD_dom"/>
</dbReference>
<evidence type="ECO:0000313" key="3">
    <source>
        <dbReference type="Proteomes" id="UP000669239"/>
    </source>
</evidence>
<dbReference type="Proteomes" id="UP001299608">
    <property type="component" value="Unassembled WGS sequence"/>
</dbReference>
<dbReference type="EMBL" id="JAKNGE010000023">
    <property type="protein sequence ID" value="MCG4747297.1"/>
    <property type="molecule type" value="Genomic_DNA"/>
</dbReference>
<organism evidence="1 4">
    <name type="scientific">Enterocloster aldenensis</name>
    <dbReference type="NCBI Taxonomy" id="358742"/>
    <lineage>
        <taxon>Bacteria</taxon>
        <taxon>Bacillati</taxon>
        <taxon>Bacillota</taxon>
        <taxon>Clostridia</taxon>
        <taxon>Lachnospirales</taxon>
        <taxon>Lachnospiraceae</taxon>
        <taxon>Enterocloster</taxon>
    </lineage>
</organism>
<dbReference type="InterPro" id="IPR011008">
    <property type="entry name" value="Dimeric_a/b-barrel"/>
</dbReference>
<dbReference type="Proteomes" id="UP000669239">
    <property type="component" value="Unassembled WGS sequence"/>
</dbReference>
<name>A0AAW5C188_9FIRM</name>
<protein>
    <submittedName>
        <fullName evidence="1">EthD family reductase</fullName>
    </submittedName>
</protein>
<proteinExistence type="predicted"/>
<reference evidence="2" key="2">
    <citation type="submission" date="2020-02" db="EMBL/GenBank/DDBJ databases">
        <authorList>
            <person name="Littmann E."/>
            <person name="Sorbara M."/>
        </authorList>
    </citation>
    <scope>NUCLEOTIDE SEQUENCE</scope>
    <source>
        <strain evidence="2">MSK.1.17</strain>
    </source>
</reference>
<dbReference type="NCBIfam" id="TIGR02118">
    <property type="entry name" value="EthD family reductase"/>
    <property type="match status" value="1"/>
</dbReference>
<gene>
    <name evidence="2" type="ORF">G5B36_08925</name>
    <name evidence="1" type="ORF">L0N08_17875</name>
</gene>
<dbReference type="Gene3D" id="3.30.70.100">
    <property type="match status" value="1"/>
</dbReference>
<evidence type="ECO:0000313" key="1">
    <source>
        <dbReference type="EMBL" id="MCG4747297.1"/>
    </source>
</evidence>
<accession>A0AAW5C188</accession>
<dbReference type="SUPFAM" id="SSF54909">
    <property type="entry name" value="Dimeric alpha+beta barrel"/>
    <property type="match status" value="1"/>
</dbReference>
<sequence length="108" mass="12212">MVKLTVMYPYQEDFTFDFDYYINHHIVIHKADPNVLGIIVEKGCNAFRGGGTPGLVCAAHFFYESIGTLNESRTPEKGARQLADIPNFTNITPIDQISEIEFLNLQET</sequence>
<dbReference type="PANTHER" id="PTHR40260:SF2">
    <property type="entry name" value="BLR8190 PROTEIN"/>
    <property type="match status" value="1"/>
</dbReference>
<dbReference type="AlphaFoldDB" id="A0AAW5C188"/>
<dbReference type="GO" id="GO:0016491">
    <property type="term" value="F:oxidoreductase activity"/>
    <property type="evidence" value="ECO:0007669"/>
    <property type="project" value="InterPro"/>
</dbReference>
<evidence type="ECO:0000313" key="4">
    <source>
        <dbReference type="Proteomes" id="UP001299608"/>
    </source>
</evidence>
<keyword evidence="3" id="KW-1185">Reference proteome</keyword>
<reference evidence="1" key="3">
    <citation type="submission" date="2022-01" db="EMBL/GenBank/DDBJ databases">
        <title>Collection of gut derived symbiotic bacterial strains cultured from healthy donors.</title>
        <authorList>
            <person name="Lin H."/>
            <person name="Kohout C."/>
            <person name="Waligurski E."/>
            <person name="Pamer E.G."/>
        </authorList>
    </citation>
    <scope>NUCLEOTIDE SEQUENCE</scope>
    <source>
        <strain evidence="1">DFI.6.55</strain>
    </source>
</reference>
<dbReference type="EMBL" id="JAAITT010000010">
    <property type="protein sequence ID" value="NSJ48821.1"/>
    <property type="molecule type" value="Genomic_DNA"/>
</dbReference>
<dbReference type="RefSeq" id="WP_117561868.1">
    <property type="nucleotide sequence ID" value="NZ_JAAITT010000010.1"/>
</dbReference>
<evidence type="ECO:0000313" key="2">
    <source>
        <dbReference type="EMBL" id="NSJ48821.1"/>
    </source>
</evidence>
<comment type="caution">
    <text evidence="1">The sequence shown here is derived from an EMBL/GenBank/DDBJ whole genome shotgun (WGS) entry which is preliminary data.</text>
</comment>